<proteinExistence type="predicted"/>
<organism evidence="1 2">
    <name type="scientific">Mycolicibacterium iranicum</name>
    <name type="common">Mycobacterium iranicum</name>
    <dbReference type="NCBI Taxonomy" id="912594"/>
    <lineage>
        <taxon>Bacteria</taxon>
        <taxon>Bacillati</taxon>
        <taxon>Actinomycetota</taxon>
        <taxon>Actinomycetes</taxon>
        <taxon>Mycobacteriales</taxon>
        <taxon>Mycobacteriaceae</taxon>
        <taxon>Mycolicibacterium</taxon>
    </lineage>
</organism>
<name>A0A178LZE8_MYCIR</name>
<dbReference type="Proteomes" id="UP000078396">
    <property type="component" value="Unassembled WGS sequence"/>
</dbReference>
<reference evidence="1 2" key="1">
    <citation type="submission" date="2016-04" db="EMBL/GenBank/DDBJ databases">
        <title>Draft Genome Sequences of Staphylococcus capitis Strain H36, S. capitis Strain H65, S. cohnii Strain H62, S. hominis Strain H69, Mycobacterium iranicum Strain H39, Plantibacter sp. Strain H53, Pseudomonas oryzihabitans Strain H72, and Microbacterium sp. Strain H83, isolated from residential settings.</title>
        <authorList>
            <person name="Lymperopoulou D."/>
            <person name="Adams R.I."/>
            <person name="Lindow S."/>
            <person name="Coil D.A."/>
            <person name="Jospin G."/>
            <person name="Eisen J.A."/>
        </authorList>
    </citation>
    <scope>NUCLEOTIDE SEQUENCE [LARGE SCALE GENOMIC DNA]</scope>
    <source>
        <strain evidence="1 2">H39</strain>
    </source>
</reference>
<dbReference type="AlphaFoldDB" id="A0A178LZE8"/>
<protein>
    <recommendedName>
        <fullName evidence="3">Apea-like HEPN domain-containing protein</fullName>
    </recommendedName>
</protein>
<accession>A0A178LZE8</accession>
<evidence type="ECO:0008006" key="3">
    <source>
        <dbReference type="Google" id="ProtNLM"/>
    </source>
</evidence>
<gene>
    <name evidence="1" type="ORF">A4X20_14545</name>
</gene>
<evidence type="ECO:0000313" key="2">
    <source>
        <dbReference type="Proteomes" id="UP000078396"/>
    </source>
</evidence>
<evidence type="ECO:0000313" key="1">
    <source>
        <dbReference type="EMBL" id="OAN40336.1"/>
    </source>
</evidence>
<dbReference type="EMBL" id="LWCS01000013">
    <property type="protein sequence ID" value="OAN40336.1"/>
    <property type="molecule type" value="Genomic_DNA"/>
</dbReference>
<sequence length="314" mass="35230">MYESKTQTHKLSISLPTLRDNWQEGLLDPPTWSYREFRDPKQNAELTDERFDWGVTVGFHNEPDGTQSPDFARIRRWRFETTINTTNYASDFFAKRAVAVRELEAWWELVSSWISVFTRQDFVEIGKTHNGIRVGPIITWSGGTDGYRVNGSIDKSIPVVSDQVEILDHRTLTACMAHAANGSQPPDAWLFIRDARSLVSARQYRRAVIDAGTAAELAIIALVDPTLASMNFLEREKLYEKNRGLWELSNLMVTQSAGTRPARLQQDLAEPRNRAAHEGAVLNEAKANAAIAVAVALVEQLHPLEDLIASAPST</sequence>
<comment type="caution">
    <text evidence="1">The sequence shown here is derived from an EMBL/GenBank/DDBJ whole genome shotgun (WGS) entry which is preliminary data.</text>
</comment>